<dbReference type="Proteomes" id="UP001392437">
    <property type="component" value="Unassembled WGS sequence"/>
</dbReference>
<dbReference type="SUPFAM" id="SSF53335">
    <property type="entry name" value="S-adenosyl-L-methionine-dependent methyltransferases"/>
    <property type="match status" value="1"/>
</dbReference>
<dbReference type="AlphaFoldDB" id="A0AAW0QU91"/>
<keyword evidence="3" id="KW-1185">Reference proteome</keyword>
<dbReference type="InterPro" id="IPR029063">
    <property type="entry name" value="SAM-dependent_MTases_sf"/>
</dbReference>
<evidence type="ECO:0000313" key="3">
    <source>
        <dbReference type="Proteomes" id="UP001392437"/>
    </source>
</evidence>
<dbReference type="EMBL" id="JAQQWP010000006">
    <property type="protein sequence ID" value="KAK8114157.1"/>
    <property type="molecule type" value="Genomic_DNA"/>
</dbReference>
<dbReference type="PANTHER" id="PTHR42912">
    <property type="entry name" value="METHYLTRANSFERASE"/>
    <property type="match status" value="1"/>
</dbReference>
<feature type="domain" description="Methyltransferase type 11" evidence="1">
    <location>
        <begin position="77"/>
        <end position="181"/>
    </location>
</feature>
<sequence>MATPATDDGNNNNNNNNLADKLQDQFRNIPASPDQDEAKRAMINAMGRVMGVPGEALLVQAGVLPQHGAKEKSFVLLDNACGTGLIAGLLQEKASPVVLQESRIVCADLNANLVDIIKWRAEKDEWKGAFETKAADAQDTGLPANSFSHVVINFAMHIIPNPEAALREAYRLLRPNGILAFTVWAADNTGWIPDMRSAFAALPFEAAMPDRVPMAVHGLDQWVDPAGIRAELVASISSRWEHVRIDTLEHATRVDSAEYFVETYDMMRKWMLQSYWSEESRQAATKLGEAGLDKIMIQHLREKHIGKGWDIKWKSILVTCSKPDC</sequence>
<dbReference type="InterPro" id="IPR013216">
    <property type="entry name" value="Methyltransf_11"/>
</dbReference>
<evidence type="ECO:0000259" key="1">
    <source>
        <dbReference type="Pfam" id="PF08241"/>
    </source>
</evidence>
<dbReference type="CDD" id="cd02440">
    <property type="entry name" value="AdoMet_MTases"/>
    <property type="match status" value="1"/>
</dbReference>
<name>A0AAW0QU91_9PEZI</name>
<dbReference type="PANTHER" id="PTHR42912:SF83">
    <property type="entry name" value="METHYLTRANSFERASE TYPE 11 DOMAIN-CONTAINING PROTEIN"/>
    <property type="match status" value="1"/>
</dbReference>
<protein>
    <recommendedName>
        <fullName evidence="1">Methyltransferase type 11 domain-containing protein</fullName>
    </recommendedName>
</protein>
<dbReference type="Pfam" id="PF08241">
    <property type="entry name" value="Methyltransf_11"/>
    <property type="match status" value="1"/>
</dbReference>
<dbReference type="Gene3D" id="3.40.50.150">
    <property type="entry name" value="Vaccinia Virus protein VP39"/>
    <property type="match status" value="1"/>
</dbReference>
<comment type="caution">
    <text evidence="2">The sequence shown here is derived from an EMBL/GenBank/DDBJ whole genome shotgun (WGS) entry which is preliminary data.</text>
</comment>
<reference evidence="2 3" key="1">
    <citation type="submission" date="2023-01" db="EMBL/GenBank/DDBJ databases">
        <title>Analysis of 21 Apiospora genomes using comparative genomics revels a genus with tremendous synthesis potential of carbohydrate active enzymes and secondary metabolites.</title>
        <authorList>
            <person name="Sorensen T."/>
        </authorList>
    </citation>
    <scope>NUCLEOTIDE SEQUENCE [LARGE SCALE GENOMIC DNA]</scope>
    <source>
        <strain evidence="2 3">CBS 117206</strain>
    </source>
</reference>
<proteinExistence type="predicted"/>
<gene>
    <name evidence="2" type="ORF">PG999_006226</name>
</gene>
<accession>A0AAW0QU91</accession>
<dbReference type="GO" id="GO:0008757">
    <property type="term" value="F:S-adenosylmethionine-dependent methyltransferase activity"/>
    <property type="evidence" value="ECO:0007669"/>
    <property type="project" value="InterPro"/>
</dbReference>
<evidence type="ECO:0000313" key="2">
    <source>
        <dbReference type="EMBL" id="KAK8114157.1"/>
    </source>
</evidence>
<organism evidence="2 3">
    <name type="scientific">Apiospora kogelbergensis</name>
    <dbReference type="NCBI Taxonomy" id="1337665"/>
    <lineage>
        <taxon>Eukaryota</taxon>
        <taxon>Fungi</taxon>
        <taxon>Dikarya</taxon>
        <taxon>Ascomycota</taxon>
        <taxon>Pezizomycotina</taxon>
        <taxon>Sordariomycetes</taxon>
        <taxon>Xylariomycetidae</taxon>
        <taxon>Amphisphaeriales</taxon>
        <taxon>Apiosporaceae</taxon>
        <taxon>Apiospora</taxon>
    </lineage>
</organism>
<dbReference type="InterPro" id="IPR050508">
    <property type="entry name" value="Methyltransf_Superfamily"/>
</dbReference>